<evidence type="ECO:0000256" key="1">
    <source>
        <dbReference type="SAM" id="MobiDB-lite"/>
    </source>
</evidence>
<comment type="caution">
    <text evidence="2">The sequence shown here is derived from an EMBL/GenBank/DDBJ whole genome shotgun (WGS) entry which is preliminary data.</text>
</comment>
<keyword evidence="3" id="KW-1185">Reference proteome</keyword>
<protein>
    <submittedName>
        <fullName evidence="2">Uncharacterized protein</fullName>
    </submittedName>
</protein>
<evidence type="ECO:0000313" key="2">
    <source>
        <dbReference type="EMBL" id="KAH3738698.1"/>
    </source>
</evidence>
<proteinExistence type="predicted"/>
<gene>
    <name evidence="2" type="ORF">DPMN_045338</name>
</gene>
<organism evidence="2 3">
    <name type="scientific">Dreissena polymorpha</name>
    <name type="common">Zebra mussel</name>
    <name type="synonym">Mytilus polymorpha</name>
    <dbReference type="NCBI Taxonomy" id="45954"/>
    <lineage>
        <taxon>Eukaryota</taxon>
        <taxon>Metazoa</taxon>
        <taxon>Spiralia</taxon>
        <taxon>Lophotrochozoa</taxon>
        <taxon>Mollusca</taxon>
        <taxon>Bivalvia</taxon>
        <taxon>Autobranchia</taxon>
        <taxon>Heteroconchia</taxon>
        <taxon>Euheterodonta</taxon>
        <taxon>Imparidentia</taxon>
        <taxon>Neoheterodontei</taxon>
        <taxon>Myida</taxon>
        <taxon>Dreissenoidea</taxon>
        <taxon>Dreissenidae</taxon>
        <taxon>Dreissena</taxon>
    </lineage>
</organism>
<feature type="compositionally biased region" description="Basic and acidic residues" evidence="1">
    <location>
        <begin position="29"/>
        <end position="46"/>
    </location>
</feature>
<feature type="region of interest" description="Disordered" evidence="1">
    <location>
        <begin position="27"/>
        <end position="52"/>
    </location>
</feature>
<dbReference type="EMBL" id="JAIWYP010000011">
    <property type="protein sequence ID" value="KAH3738698.1"/>
    <property type="molecule type" value="Genomic_DNA"/>
</dbReference>
<name>A0A9D4HZM9_DREPO</name>
<reference evidence="2" key="1">
    <citation type="journal article" date="2019" name="bioRxiv">
        <title>The Genome of the Zebra Mussel, Dreissena polymorpha: A Resource for Invasive Species Research.</title>
        <authorList>
            <person name="McCartney M.A."/>
            <person name="Auch B."/>
            <person name="Kono T."/>
            <person name="Mallez S."/>
            <person name="Zhang Y."/>
            <person name="Obille A."/>
            <person name="Becker A."/>
            <person name="Abrahante J.E."/>
            <person name="Garbe J."/>
            <person name="Badalamenti J.P."/>
            <person name="Herman A."/>
            <person name="Mangelson H."/>
            <person name="Liachko I."/>
            <person name="Sullivan S."/>
            <person name="Sone E.D."/>
            <person name="Koren S."/>
            <person name="Silverstein K.A.T."/>
            <person name="Beckman K.B."/>
            <person name="Gohl D.M."/>
        </authorList>
    </citation>
    <scope>NUCLEOTIDE SEQUENCE</scope>
    <source>
        <strain evidence="2">Duluth1</strain>
        <tissue evidence="2">Whole animal</tissue>
    </source>
</reference>
<reference evidence="2" key="2">
    <citation type="submission" date="2020-11" db="EMBL/GenBank/DDBJ databases">
        <authorList>
            <person name="McCartney M.A."/>
            <person name="Auch B."/>
            <person name="Kono T."/>
            <person name="Mallez S."/>
            <person name="Becker A."/>
            <person name="Gohl D.M."/>
            <person name="Silverstein K.A.T."/>
            <person name="Koren S."/>
            <person name="Bechman K.B."/>
            <person name="Herman A."/>
            <person name="Abrahante J.E."/>
            <person name="Garbe J."/>
        </authorList>
    </citation>
    <scope>NUCLEOTIDE SEQUENCE</scope>
    <source>
        <strain evidence="2">Duluth1</strain>
        <tissue evidence="2">Whole animal</tissue>
    </source>
</reference>
<sequence length="52" mass="5832">MTAVLRLSPGPSRRLHGTRRYKFIRKHGAAKEEDGANIDTHGENNVDTRSIT</sequence>
<accession>A0A9D4HZM9</accession>
<evidence type="ECO:0000313" key="3">
    <source>
        <dbReference type="Proteomes" id="UP000828390"/>
    </source>
</evidence>
<dbReference type="Proteomes" id="UP000828390">
    <property type="component" value="Unassembled WGS sequence"/>
</dbReference>
<dbReference type="AlphaFoldDB" id="A0A9D4HZM9"/>